<organism evidence="1 2">
    <name type="scientific">Solea senegalensis</name>
    <name type="common">Senegalese sole</name>
    <dbReference type="NCBI Taxonomy" id="28829"/>
    <lineage>
        <taxon>Eukaryota</taxon>
        <taxon>Metazoa</taxon>
        <taxon>Chordata</taxon>
        <taxon>Craniata</taxon>
        <taxon>Vertebrata</taxon>
        <taxon>Euteleostomi</taxon>
        <taxon>Actinopterygii</taxon>
        <taxon>Neopterygii</taxon>
        <taxon>Teleostei</taxon>
        <taxon>Neoteleostei</taxon>
        <taxon>Acanthomorphata</taxon>
        <taxon>Carangaria</taxon>
        <taxon>Pleuronectiformes</taxon>
        <taxon>Pleuronectoidei</taxon>
        <taxon>Soleidae</taxon>
        <taxon>Solea</taxon>
    </lineage>
</organism>
<reference evidence="1 2" key="1">
    <citation type="journal article" date="2021" name="Sci. Rep.">
        <title>Chromosome anchoring in Senegalese sole (Solea senegalensis) reveals sex-associated markers and genome rearrangements in flatfish.</title>
        <authorList>
            <person name="Guerrero-Cozar I."/>
            <person name="Gomez-Garrido J."/>
            <person name="Berbel C."/>
            <person name="Martinez-Blanch J.F."/>
            <person name="Alioto T."/>
            <person name="Claros M.G."/>
            <person name="Gagnaire P.A."/>
            <person name="Manchado M."/>
        </authorList>
    </citation>
    <scope>NUCLEOTIDE SEQUENCE [LARGE SCALE GENOMIC DNA]</scope>
    <source>
        <strain evidence="1">Sse05_10M</strain>
    </source>
</reference>
<keyword evidence="2" id="KW-1185">Reference proteome</keyword>
<name>A0AAV6QFP2_SOLSE</name>
<dbReference type="EMBL" id="JAGKHQ010000017">
    <property type="protein sequence ID" value="KAG7489950.1"/>
    <property type="molecule type" value="Genomic_DNA"/>
</dbReference>
<accession>A0AAV6QFP2</accession>
<gene>
    <name evidence="1" type="ORF">JOB18_024357</name>
</gene>
<dbReference type="Proteomes" id="UP000693946">
    <property type="component" value="Linkage Group LG5"/>
</dbReference>
<dbReference type="AlphaFoldDB" id="A0AAV6QFP2"/>
<protein>
    <submittedName>
        <fullName evidence="1">Uncharacterized protein</fullName>
    </submittedName>
</protein>
<evidence type="ECO:0000313" key="1">
    <source>
        <dbReference type="EMBL" id="KAG7489950.1"/>
    </source>
</evidence>
<evidence type="ECO:0000313" key="2">
    <source>
        <dbReference type="Proteomes" id="UP000693946"/>
    </source>
</evidence>
<proteinExistence type="predicted"/>
<comment type="caution">
    <text evidence="1">The sequence shown here is derived from an EMBL/GenBank/DDBJ whole genome shotgun (WGS) entry which is preliminary data.</text>
</comment>
<sequence length="120" mass="13815">MDQLPRLTHGFCVERSSPTAARPDCSPCLHSLSGQTGRPYFHTQVLSKENLLQRPPRLRYTTLKSMHTYCLLFPLSCRTLRPEKLDYNNITGRYGRVIFSLCSHGQERSPSLSRSETVWM</sequence>